<dbReference type="PROSITE" id="PS01211">
    <property type="entry name" value="UPF0001"/>
    <property type="match status" value="1"/>
</dbReference>
<dbReference type="HAMAP" id="MF_02087">
    <property type="entry name" value="PLP_homeostasis"/>
    <property type="match status" value="1"/>
</dbReference>
<dbReference type="FunFam" id="3.20.20.10:FF:000018">
    <property type="entry name" value="Pyridoxal phosphate homeostasis protein"/>
    <property type="match status" value="1"/>
</dbReference>
<evidence type="ECO:0000313" key="7">
    <source>
        <dbReference type="Proteomes" id="UP000093514"/>
    </source>
</evidence>
<dbReference type="InterPro" id="IPR001608">
    <property type="entry name" value="Ala_racemase_N"/>
</dbReference>
<dbReference type="InterPro" id="IPR029066">
    <property type="entry name" value="PLP-binding_barrel"/>
</dbReference>
<name>A0A1C0AC65_9FIRM</name>
<dbReference type="Gene3D" id="3.20.20.10">
    <property type="entry name" value="Alanine racemase"/>
    <property type="match status" value="1"/>
</dbReference>
<evidence type="ECO:0000256" key="2">
    <source>
        <dbReference type="HAMAP-Rule" id="MF_02087"/>
    </source>
</evidence>
<comment type="caution">
    <text evidence="6">The sequence shown here is derived from an EMBL/GenBank/DDBJ whole genome shotgun (WGS) entry which is preliminary data.</text>
</comment>
<evidence type="ECO:0000256" key="1">
    <source>
        <dbReference type="ARBA" id="ARBA00022898"/>
    </source>
</evidence>
<evidence type="ECO:0000256" key="3">
    <source>
        <dbReference type="PIRSR" id="PIRSR004848-1"/>
    </source>
</evidence>
<dbReference type="NCBIfam" id="TIGR00044">
    <property type="entry name" value="YggS family pyridoxal phosphate-dependent enzyme"/>
    <property type="match status" value="1"/>
</dbReference>
<gene>
    <name evidence="6" type="ORF">U472_01845</name>
</gene>
<proteinExistence type="inferred from homology"/>
<dbReference type="SUPFAM" id="SSF51419">
    <property type="entry name" value="PLP-binding barrel"/>
    <property type="match status" value="1"/>
</dbReference>
<keyword evidence="1 2" id="KW-0663">Pyridoxal phosphate</keyword>
<dbReference type="PANTHER" id="PTHR10146">
    <property type="entry name" value="PROLINE SYNTHETASE CO-TRANSCRIBED BACTERIAL HOMOLOG PROTEIN"/>
    <property type="match status" value="1"/>
</dbReference>
<dbReference type="PIRSF" id="PIRSF004848">
    <property type="entry name" value="YBL036c_PLPDEIII"/>
    <property type="match status" value="1"/>
</dbReference>
<feature type="domain" description="Alanine racemase N-terminal" evidence="5">
    <location>
        <begin position="11"/>
        <end position="230"/>
    </location>
</feature>
<dbReference type="GO" id="GO:0030170">
    <property type="term" value="F:pyridoxal phosphate binding"/>
    <property type="evidence" value="ECO:0007669"/>
    <property type="project" value="UniProtKB-UniRule"/>
</dbReference>
<comment type="cofactor">
    <cofactor evidence="3">
        <name>pyridoxal 5'-phosphate</name>
        <dbReference type="ChEBI" id="CHEBI:597326"/>
    </cofactor>
</comment>
<dbReference type="OrthoDB" id="9804072at2"/>
<keyword evidence="7" id="KW-1185">Reference proteome</keyword>
<dbReference type="RefSeq" id="WP_068714943.1">
    <property type="nucleotide sequence ID" value="NZ_LWDV01000006.1"/>
</dbReference>
<protein>
    <recommendedName>
        <fullName evidence="2">Pyridoxal phosphate homeostasis protein</fullName>
        <shortName evidence="2">PLP homeostasis protein</shortName>
    </recommendedName>
</protein>
<dbReference type="EMBL" id="LWDV01000006">
    <property type="protein sequence ID" value="OCL27967.1"/>
    <property type="molecule type" value="Genomic_DNA"/>
</dbReference>
<dbReference type="Proteomes" id="UP000093514">
    <property type="component" value="Unassembled WGS sequence"/>
</dbReference>
<accession>A0A1C0AC65</accession>
<organism evidence="6 7">
    <name type="scientific">Orenia metallireducens</name>
    <dbReference type="NCBI Taxonomy" id="1413210"/>
    <lineage>
        <taxon>Bacteria</taxon>
        <taxon>Bacillati</taxon>
        <taxon>Bacillota</taxon>
        <taxon>Clostridia</taxon>
        <taxon>Halanaerobiales</taxon>
        <taxon>Halobacteroidaceae</taxon>
        <taxon>Orenia</taxon>
    </lineage>
</organism>
<evidence type="ECO:0000313" key="6">
    <source>
        <dbReference type="EMBL" id="OCL27967.1"/>
    </source>
</evidence>
<reference evidence="6 7" key="2">
    <citation type="submission" date="2016-08" db="EMBL/GenBank/DDBJ databases">
        <title>Orenia metallireducens sp. nov. strain Z6, a Novel Metal-reducing Firmicute from the Deep Subsurface.</title>
        <authorList>
            <person name="Maxim B.I."/>
            <person name="Kenneth K."/>
            <person name="Flynn T.M."/>
            <person name="Oloughlin E.J."/>
            <person name="Locke R.A."/>
            <person name="Weber J.R."/>
            <person name="Egan S.M."/>
            <person name="Mackie R.I."/>
            <person name="Cann I.K."/>
        </authorList>
    </citation>
    <scope>NUCLEOTIDE SEQUENCE [LARGE SCALE GENOMIC DNA]</scope>
    <source>
        <strain evidence="6 7">Z6</strain>
    </source>
</reference>
<comment type="function">
    <text evidence="2">Pyridoxal 5'-phosphate (PLP)-binding protein, which is involved in PLP homeostasis.</text>
</comment>
<sequence length="233" mass="27035">MEDINSRLLKIEERIKVAAKRSGRELSEVKLLPISKYHSLDKMRIVLDKGYLEFGESRVQELMEKNEKFSSEVEWHMIGHLQRNKVKYLARMPRCKLIHSVDSLRLAKEINKRAKQEERIMNILVQVNTAQDDNKFGIYTKEAIEMVKKISGFENVKVKGLMTIAPYSDNPEEVRPYFRKLRELAEKIEAEKIDGVEMKELSMGMSNDLEVAIEEGATILRVGSAIFGEREYN</sequence>
<dbReference type="Pfam" id="PF01168">
    <property type="entry name" value="Ala_racemase_N"/>
    <property type="match status" value="1"/>
</dbReference>
<dbReference type="AlphaFoldDB" id="A0A1C0AC65"/>
<dbReference type="PANTHER" id="PTHR10146:SF14">
    <property type="entry name" value="PYRIDOXAL PHOSPHATE HOMEOSTASIS PROTEIN"/>
    <property type="match status" value="1"/>
</dbReference>
<evidence type="ECO:0000256" key="4">
    <source>
        <dbReference type="RuleBase" id="RU004514"/>
    </source>
</evidence>
<dbReference type="InterPro" id="IPR011078">
    <property type="entry name" value="PyrdxlP_homeostasis"/>
</dbReference>
<dbReference type="CDD" id="cd00635">
    <property type="entry name" value="PLPDE_III_YBL036c_like"/>
    <property type="match status" value="1"/>
</dbReference>
<reference evidence="7" key="1">
    <citation type="submission" date="2016-07" db="EMBL/GenBank/DDBJ databases">
        <authorList>
            <person name="Florea S."/>
            <person name="Webb J.S."/>
            <person name="Jaromczyk J."/>
            <person name="Schardl C.L."/>
        </authorList>
    </citation>
    <scope>NUCLEOTIDE SEQUENCE [LARGE SCALE GENOMIC DNA]</scope>
    <source>
        <strain evidence="7">Z6</strain>
    </source>
</reference>
<evidence type="ECO:0000259" key="5">
    <source>
        <dbReference type="Pfam" id="PF01168"/>
    </source>
</evidence>
<comment type="similarity">
    <text evidence="2 4">Belongs to the pyridoxal phosphate-binding protein YggS/PROSC family.</text>
</comment>
<feature type="modified residue" description="N6-(pyridoxal phosphate)lysine" evidence="2 3">
    <location>
        <position position="36"/>
    </location>
</feature>